<comment type="similarity">
    <text evidence="8">Belongs to the G-protein coupled receptor 1 family.</text>
</comment>
<evidence type="ECO:0000256" key="8">
    <source>
        <dbReference type="RuleBase" id="RU000688"/>
    </source>
</evidence>
<comment type="caution">
    <text evidence="9">The sequence shown here is derived from an EMBL/GenBank/DDBJ whole genome shotgun (WGS) entry which is preliminary data.</text>
</comment>
<dbReference type="PROSITE" id="PS00237">
    <property type="entry name" value="G_PROTEIN_RECEP_F1_1"/>
    <property type="match status" value="1"/>
</dbReference>
<dbReference type="GO" id="GO:0004930">
    <property type="term" value="F:G protein-coupled receptor activity"/>
    <property type="evidence" value="ECO:0007669"/>
    <property type="project" value="UniProtKB-KW"/>
</dbReference>
<dbReference type="PROSITE" id="PS50262">
    <property type="entry name" value="G_PROTEIN_RECEP_F1_2"/>
    <property type="match status" value="1"/>
</dbReference>
<reference evidence="9 10" key="1">
    <citation type="journal article" date="2021" name="Cell">
        <title>Tracing the genetic footprints of vertebrate landing in non-teleost ray-finned fishes.</title>
        <authorList>
            <person name="Bi X."/>
            <person name="Wang K."/>
            <person name="Yang L."/>
            <person name="Pan H."/>
            <person name="Jiang H."/>
            <person name="Wei Q."/>
            <person name="Fang M."/>
            <person name="Yu H."/>
            <person name="Zhu C."/>
            <person name="Cai Y."/>
            <person name="He Y."/>
            <person name="Gan X."/>
            <person name="Zeng H."/>
            <person name="Yu D."/>
            <person name="Zhu Y."/>
            <person name="Jiang H."/>
            <person name="Qiu Q."/>
            <person name="Yang H."/>
            <person name="Zhang Y.E."/>
            <person name="Wang W."/>
            <person name="Zhu M."/>
            <person name="He S."/>
            <person name="Zhang G."/>
        </authorList>
    </citation>
    <scope>NUCLEOTIDE SEQUENCE [LARGE SCALE GENOMIC DNA]</scope>
    <source>
        <strain evidence="9">Bchr_013</strain>
    </source>
</reference>
<keyword evidence="3" id="KW-1133">Transmembrane helix</keyword>
<protein>
    <submittedName>
        <fullName evidence="9">HCAR2 protein</fullName>
    </submittedName>
</protein>
<dbReference type="OrthoDB" id="10055255at2759"/>
<dbReference type="PANTHER" id="PTHR46048">
    <property type="entry name" value="HYDROXYCARBOXYLIC ACID RECEPTOR 2"/>
    <property type="match status" value="1"/>
</dbReference>
<name>A0A8X7XLL1_POLSE</name>
<dbReference type="Gene3D" id="1.20.1070.10">
    <property type="entry name" value="Rhodopsin 7-helix transmembrane proteins"/>
    <property type="match status" value="1"/>
</dbReference>
<dbReference type="SUPFAM" id="SSF81321">
    <property type="entry name" value="Family A G protein-coupled receptor-like"/>
    <property type="match status" value="1"/>
</dbReference>
<dbReference type="GO" id="GO:0005886">
    <property type="term" value="C:plasma membrane"/>
    <property type="evidence" value="ECO:0007669"/>
    <property type="project" value="TreeGrafter"/>
</dbReference>
<dbReference type="PRINTS" id="PR01157">
    <property type="entry name" value="P2YPURNOCPTR"/>
</dbReference>
<dbReference type="AlphaFoldDB" id="A0A8X7XLL1"/>
<evidence type="ECO:0000256" key="2">
    <source>
        <dbReference type="ARBA" id="ARBA00022692"/>
    </source>
</evidence>
<proteinExistence type="inferred from homology"/>
<dbReference type="InterPro" id="IPR017452">
    <property type="entry name" value="GPCR_Rhodpsn_7TM"/>
</dbReference>
<dbReference type="PANTHER" id="PTHR46048:SF6">
    <property type="entry name" value="HYDROXYCARBOXYLIC ACID RECEPTOR 2"/>
    <property type="match status" value="1"/>
</dbReference>
<keyword evidence="4 8" id="KW-0297">G-protein coupled receptor</keyword>
<evidence type="ECO:0000256" key="3">
    <source>
        <dbReference type="ARBA" id="ARBA00022989"/>
    </source>
</evidence>
<evidence type="ECO:0000256" key="6">
    <source>
        <dbReference type="ARBA" id="ARBA00023170"/>
    </source>
</evidence>
<dbReference type="PRINTS" id="PR00237">
    <property type="entry name" value="GPCRRHODOPSN"/>
</dbReference>
<keyword evidence="2 8" id="KW-0812">Transmembrane</keyword>
<evidence type="ECO:0000256" key="7">
    <source>
        <dbReference type="ARBA" id="ARBA00023224"/>
    </source>
</evidence>
<evidence type="ECO:0000256" key="1">
    <source>
        <dbReference type="ARBA" id="ARBA00004141"/>
    </source>
</evidence>
<gene>
    <name evidence="9" type="primary">Hcar2_0</name>
    <name evidence="9" type="ORF">GTO96_0005580</name>
</gene>
<dbReference type="Pfam" id="PF00001">
    <property type="entry name" value="7tm_1"/>
    <property type="match status" value="1"/>
</dbReference>
<dbReference type="Proteomes" id="UP000886611">
    <property type="component" value="Unassembled WGS sequence"/>
</dbReference>
<sequence length="344" mass="39745">MDDWCLFDGDTLLPILPPILLIEFVVGGLCNGIALWIFCFHIKTWNSSIILLFNLVLADFLLLLALPFRTKYYLQHKNWTLGDEFCRINLFMLAMNRTGSIFFLTAVALDRYFKVVHPYSRLSAPSVAKTICTSCILWLIATSMTAYILVKPKLKNDTGVNHCESFAISLSFDSHSLWHCSLFLLEIFLPLCIVLYCTCHFVRKLQKRELSKQGRIQKAIRLTIVVIIVFLLCFLPSSLTSIVIWIKRISYHKECQSFKVWDDTFYITMSLTYMSCVMDPVIYCFSSTTFQELYFFKVWNAFKKKTVTGVTDIRPQQSEDTTIASERPANHLLVHQGTMDRLVL</sequence>
<evidence type="ECO:0000313" key="10">
    <source>
        <dbReference type="Proteomes" id="UP000886611"/>
    </source>
</evidence>
<feature type="non-terminal residue" evidence="9">
    <location>
        <position position="344"/>
    </location>
</feature>
<feature type="non-terminal residue" evidence="9">
    <location>
        <position position="1"/>
    </location>
</feature>
<evidence type="ECO:0000313" key="9">
    <source>
        <dbReference type="EMBL" id="KAG2470603.1"/>
    </source>
</evidence>
<organism evidence="9 10">
    <name type="scientific">Polypterus senegalus</name>
    <name type="common">Senegal bichir</name>
    <dbReference type="NCBI Taxonomy" id="55291"/>
    <lineage>
        <taxon>Eukaryota</taxon>
        <taxon>Metazoa</taxon>
        <taxon>Chordata</taxon>
        <taxon>Craniata</taxon>
        <taxon>Vertebrata</taxon>
        <taxon>Euteleostomi</taxon>
        <taxon>Actinopterygii</taxon>
        <taxon>Polypteriformes</taxon>
        <taxon>Polypteridae</taxon>
        <taxon>Polypterus</taxon>
    </lineage>
</organism>
<dbReference type="InterPro" id="IPR051893">
    <property type="entry name" value="HCARs"/>
</dbReference>
<evidence type="ECO:0000256" key="5">
    <source>
        <dbReference type="ARBA" id="ARBA00023136"/>
    </source>
</evidence>
<dbReference type="EMBL" id="JAATIS010000094">
    <property type="protein sequence ID" value="KAG2470603.1"/>
    <property type="molecule type" value="Genomic_DNA"/>
</dbReference>
<keyword evidence="10" id="KW-1185">Reference proteome</keyword>
<evidence type="ECO:0000256" key="4">
    <source>
        <dbReference type="ARBA" id="ARBA00023040"/>
    </source>
</evidence>
<comment type="subcellular location">
    <subcellularLocation>
        <location evidence="1">Membrane</location>
        <topology evidence="1">Multi-pass membrane protein</topology>
    </subcellularLocation>
</comment>
<keyword evidence="6 8" id="KW-0675">Receptor</keyword>
<keyword evidence="5" id="KW-0472">Membrane</keyword>
<keyword evidence="7 8" id="KW-0807">Transducer</keyword>
<dbReference type="InterPro" id="IPR000276">
    <property type="entry name" value="GPCR_Rhodpsn"/>
</dbReference>
<accession>A0A8X7XLL1</accession>